<accession>A0A367FCD9</accession>
<keyword evidence="4" id="KW-1185">Reference proteome</keyword>
<feature type="transmembrane region" description="Helical" evidence="1">
    <location>
        <begin position="461"/>
        <end position="482"/>
    </location>
</feature>
<feature type="transmembrane region" description="Helical" evidence="1">
    <location>
        <begin position="569"/>
        <end position="588"/>
    </location>
</feature>
<feature type="transmembrane region" description="Helical" evidence="1">
    <location>
        <begin position="608"/>
        <end position="626"/>
    </location>
</feature>
<dbReference type="AlphaFoldDB" id="A0A367FCD9"/>
<dbReference type="Gene3D" id="3.40.50.300">
    <property type="entry name" value="P-loop containing nucleotide triphosphate hydrolases"/>
    <property type="match status" value="1"/>
</dbReference>
<dbReference type="Proteomes" id="UP000252914">
    <property type="component" value="Unassembled WGS sequence"/>
</dbReference>
<feature type="transmembrane region" description="Helical" evidence="1">
    <location>
        <begin position="687"/>
        <end position="705"/>
    </location>
</feature>
<protein>
    <submittedName>
        <fullName evidence="3">NACHT domain-containing protein</fullName>
    </submittedName>
</protein>
<feature type="transmembrane region" description="Helical" evidence="1">
    <location>
        <begin position="526"/>
        <end position="549"/>
    </location>
</feature>
<feature type="transmembrane region" description="Helical" evidence="1">
    <location>
        <begin position="12"/>
        <end position="30"/>
    </location>
</feature>
<feature type="transmembrane region" description="Helical" evidence="1">
    <location>
        <begin position="632"/>
        <end position="650"/>
    </location>
</feature>
<evidence type="ECO:0000256" key="1">
    <source>
        <dbReference type="SAM" id="Phobius"/>
    </source>
</evidence>
<dbReference type="PROSITE" id="PS50837">
    <property type="entry name" value="NACHT"/>
    <property type="match status" value="1"/>
</dbReference>
<feature type="transmembrane region" description="Helical" evidence="1">
    <location>
        <begin position="502"/>
        <end position="519"/>
    </location>
</feature>
<keyword evidence="1" id="KW-0812">Transmembrane</keyword>
<evidence type="ECO:0000259" key="2">
    <source>
        <dbReference type="PROSITE" id="PS50837"/>
    </source>
</evidence>
<dbReference type="Pfam" id="PF05729">
    <property type="entry name" value="NACHT"/>
    <property type="match status" value="1"/>
</dbReference>
<keyword evidence="1" id="KW-1133">Transmembrane helix</keyword>
<evidence type="ECO:0000313" key="4">
    <source>
        <dbReference type="Proteomes" id="UP000252914"/>
    </source>
</evidence>
<dbReference type="EMBL" id="QOIN01000026">
    <property type="protein sequence ID" value="RCG28004.1"/>
    <property type="molecule type" value="Genomic_DNA"/>
</dbReference>
<gene>
    <name evidence="3" type="ORF">DTL70_02495</name>
</gene>
<dbReference type="InterPro" id="IPR027417">
    <property type="entry name" value="P-loop_NTPase"/>
</dbReference>
<dbReference type="SUPFAM" id="SSF52540">
    <property type="entry name" value="P-loop containing nucleoside triphosphate hydrolases"/>
    <property type="match status" value="1"/>
</dbReference>
<evidence type="ECO:0000313" key="3">
    <source>
        <dbReference type="EMBL" id="RCG28004.1"/>
    </source>
</evidence>
<feature type="domain" description="NACHT" evidence="2">
    <location>
        <begin position="163"/>
        <end position="291"/>
    </location>
</feature>
<organism evidence="3 4">
    <name type="scientific">Streptomyces diacarni</name>
    <dbReference type="NCBI Taxonomy" id="2800381"/>
    <lineage>
        <taxon>Bacteria</taxon>
        <taxon>Bacillati</taxon>
        <taxon>Actinomycetota</taxon>
        <taxon>Actinomycetes</taxon>
        <taxon>Kitasatosporales</taxon>
        <taxon>Streptomycetaceae</taxon>
        <taxon>Streptomyces</taxon>
    </lineage>
</organism>
<feature type="transmembrane region" description="Helical" evidence="1">
    <location>
        <begin position="36"/>
        <end position="53"/>
    </location>
</feature>
<reference evidence="3 4" key="1">
    <citation type="submission" date="2018-06" db="EMBL/GenBank/DDBJ databases">
        <title>Streptomyces reniochalinae sp. nov. and Streptomyces diacarnus sp. nov. from marine sponges.</title>
        <authorList>
            <person name="Li L."/>
        </authorList>
    </citation>
    <scope>NUCLEOTIDE SEQUENCE [LARGE SCALE GENOMIC DNA]</scope>
    <source>
        <strain evidence="3 4">LHW51701</strain>
    </source>
</reference>
<sequence>MQSRRPKWLAGLAFVGLVAGVVVFLSLNSLAKSDQWSSVLGGLVALLGVPSALETLARMWRGASADPATSELTVVADQLSVAVRSQWDAEASVRRVNDPYPLPVAWQAADVGLAEPWDQLAQLARSWPGGPPGTPDLWPQDIEGLAGQDAAIGKIFSERVPTRRLVVLGEPGAGKSVLLIRLLQDILTRRTGDDPVPVIFSLASWHPDQPLQQWLADQLRRAYPGLQARARSITGDISGDLAQALLETGRILPLLDGFDELPPHLHPAALDALNRALPDRRPLVLAARSDAYRTALAGPGPTLRLNGAAAIRLLPLDPSRAAAYLRRDAGGVNTPAAARWNTVSNQLGTDSPAGRALSTPLGLFLARAIYNPRPGHAPDAAVPHPNELCDTTRFADRAAVDRHLFHAFIPAAYAPHGPRPPRWSPEQARRAFTLLARFQEAHRRGSPDLAWWQLRQAVPTYLQCLAGGLVAGLVGVLISLIVNSRLLGAPDYYGDGGTGSNLVIVVSVVTTGLACALIGRRTYGPVGAALFPLLGIAGGAIAFFLAVALVSGLEGKRLLVSIAPGRSGLFEEALLGFLTGAVLGCLAWHPSRRSTSAAAGPRQLRQQLVGGLSGVVVIAAIAVGWALFRYGLAVTLVGGLAGGLAGELTGRRIHHRTGGLTTGASGGLAASLATAALIKALRFEEGMISIALAVGLIAGIVTVVIDGATRRIAPRTPDLSSYIGASRVFTWDRRCSLTVGFVFASTAGIALGLLYGTSTGDKFALDFGQAYGMGLAMRIAVGFVAALATGLAAATAATAWPFFVMARTYLALRRQAPRDLMAFLRDAHEHRGVLRQVGPFYQFRHIDLQRHLAQS</sequence>
<feature type="transmembrane region" description="Helical" evidence="1">
    <location>
        <begin position="775"/>
        <end position="804"/>
    </location>
</feature>
<comment type="caution">
    <text evidence="3">The sequence shown here is derived from an EMBL/GenBank/DDBJ whole genome shotgun (WGS) entry which is preliminary data.</text>
</comment>
<keyword evidence="1" id="KW-0472">Membrane</keyword>
<dbReference type="InterPro" id="IPR007111">
    <property type="entry name" value="NACHT_NTPase"/>
</dbReference>
<name>A0A367FCD9_9ACTN</name>
<feature type="transmembrane region" description="Helical" evidence="1">
    <location>
        <begin position="735"/>
        <end position="755"/>
    </location>
</feature>
<feature type="transmembrane region" description="Helical" evidence="1">
    <location>
        <begin position="662"/>
        <end position="681"/>
    </location>
</feature>
<proteinExistence type="predicted"/>